<comment type="similarity">
    <text evidence="1">Belongs to the sigma-70 factor family. ECF subfamily.</text>
</comment>
<dbReference type="InterPro" id="IPR014327">
    <property type="entry name" value="RNA_pol_sigma70_bacteroid"/>
</dbReference>
<evidence type="ECO:0000313" key="8">
    <source>
        <dbReference type="Proteomes" id="UP001202180"/>
    </source>
</evidence>
<protein>
    <submittedName>
        <fullName evidence="7">RNA polymerase sigma-70 factor</fullName>
    </submittedName>
</protein>
<dbReference type="PANTHER" id="PTHR43133">
    <property type="entry name" value="RNA POLYMERASE ECF-TYPE SIGMA FACTO"/>
    <property type="match status" value="1"/>
</dbReference>
<organism evidence="7 8">
    <name type="scientific">Spirosoma liriopis</name>
    <dbReference type="NCBI Taxonomy" id="2937440"/>
    <lineage>
        <taxon>Bacteria</taxon>
        <taxon>Pseudomonadati</taxon>
        <taxon>Bacteroidota</taxon>
        <taxon>Cytophagia</taxon>
        <taxon>Cytophagales</taxon>
        <taxon>Cytophagaceae</taxon>
        <taxon>Spirosoma</taxon>
    </lineage>
</organism>
<evidence type="ECO:0000259" key="5">
    <source>
        <dbReference type="Pfam" id="PF04542"/>
    </source>
</evidence>
<dbReference type="InterPro" id="IPR014284">
    <property type="entry name" value="RNA_pol_sigma-70_dom"/>
</dbReference>
<evidence type="ECO:0000256" key="3">
    <source>
        <dbReference type="ARBA" id="ARBA00023082"/>
    </source>
</evidence>
<dbReference type="PANTHER" id="PTHR43133:SF46">
    <property type="entry name" value="RNA POLYMERASE SIGMA-70 FACTOR ECF SUBFAMILY"/>
    <property type="match status" value="1"/>
</dbReference>
<dbReference type="Gene3D" id="1.10.10.10">
    <property type="entry name" value="Winged helix-like DNA-binding domain superfamily/Winged helix DNA-binding domain"/>
    <property type="match status" value="1"/>
</dbReference>
<dbReference type="InterPro" id="IPR013249">
    <property type="entry name" value="RNA_pol_sigma70_r4_t2"/>
</dbReference>
<keyword evidence="2" id="KW-0805">Transcription regulation</keyword>
<proteinExistence type="inferred from homology"/>
<keyword evidence="8" id="KW-1185">Reference proteome</keyword>
<dbReference type="Pfam" id="PF08281">
    <property type="entry name" value="Sigma70_r4_2"/>
    <property type="match status" value="1"/>
</dbReference>
<reference evidence="7 8" key="1">
    <citation type="submission" date="2022-04" db="EMBL/GenBank/DDBJ databases">
        <title>Spirosoma sp. strain RP8 genome sequencing and assembly.</title>
        <authorList>
            <person name="Jung Y."/>
        </authorList>
    </citation>
    <scope>NUCLEOTIDE SEQUENCE [LARGE SCALE GENOMIC DNA]</scope>
    <source>
        <strain evidence="7 8">RP8</strain>
    </source>
</reference>
<dbReference type="SUPFAM" id="SSF88659">
    <property type="entry name" value="Sigma3 and sigma4 domains of RNA polymerase sigma factors"/>
    <property type="match status" value="1"/>
</dbReference>
<dbReference type="InterPro" id="IPR013324">
    <property type="entry name" value="RNA_pol_sigma_r3/r4-like"/>
</dbReference>
<gene>
    <name evidence="7" type="ORF">M0L20_23460</name>
</gene>
<dbReference type="InterPro" id="IPR013325">
    <property type="entry name" value="RNA_pol_sigma_r2"/>
</dbReference>
<dbReference type="NCBIfam" id="TIGR02985">
    <property type="entry name" value="Sig70_bacteroi1"/>
    <property type="match status" value="1"/>
</dbReference>
<dbReference type="RefSeq" id="WP_248479446.1">
    <property type="nucleotide sequence ID" value="NZ_JALPRF010000004.1"/>
</dbReference>
<keyword evidence="3" id="KW-0731">Sigma factor</keyword>
<evidence type="ECO:0000256" key="4">
    <source>
        <dbReference type="ARBA" id="ARBA00023163"/>
    </source>
</evidence>
<comment type="caution">
    <text evidence="7">The sequence shown here is derived from an EMBL/GenBank/DDBJ whole genome shotgun (WGS) entry which is preliminary data.</text>
</comment>
<keyword evidence="4" id="KW-0804">Transcription</keyword>
<evidence type="ECO:0000259" key="6">
    <source>
        <dbReference type="Pfam" id="PF08281"/>
    </source>
</evidence>
<dbReference type="InterPro" id="IPR039425">
    <property type="entry name" value="RNA_pol_sigma-70-like"/>
</dbReference>
<evidence type="ECO:0000256" key="1">
    <source>
        <dbReference type="ARBA" id="ARBA00010641"/>
    </source>
</evidence>
<dbReference type="NCBIfam" id="TIGR02937">
    <property type="entry name" value="sigma70-ECF"/>
    <property type="match status" value="1"/>
</dbReference>
<dbReference type="InterPro" id="IPR036388">
    <property type="entry name" value="WH-like_DNA-bd_sf"/>
</dbReference>
<evidence type="ECO:0000313" key="7">
    <source>
        <dbReference type="EMBL" id="MCK8494847.1"/>
    </source>
</evidence>
<dbReference type="Proteomes" id="UP001202180">
    <property type="component" value="Unassembled WGS sequence"/>
</dbReference>
<dbReference type="InterPro" id="IPR007627">
    <property type="entry name" value="RNA_pol_sigma70_r2"/>
</dbReference>
<dbReference type="Pfam" id="PF04542">
    <property type="entry name" value="Sigma70_r2"/>
    <property type="match status" value="1"/>
</dbReference>
<accession>A0ABT0HRT7</accession>
<dbReference type="SUPFAM" id="SSF88946">
    <property type="entry name" value="Sigma2 domain of RNA polymerase sigma factors"/>
    <property type="match status" value="1"/>
</dbReference>
<dbReference type="EMBL" id="JALPRF010000004">
    <property type="protein sequence ID" value="MCK8494847.1"/>
    <property type="molecule type" value="Genomic_DNA"/>
</dbReference>
<feature type="domain" description="RNA polymerase sigma factor 70 region 4 type 2" evidence="6">
    <location>
        <begin position="125"/>
        <end position="176"/>
    </location>
</feature>
<feature type="domain" description="RNA polymerase sigma-70 region 2" evidence="5">
    <location>
        <begin position="35"/>
        <end position="92"/>
    </location>
</feature>
<dbReference type="Gene3D" id="1.10.1740.10">
    <property type="match status" value="1"/>
</dbReference>
<name>A0ABT0HRT7_9BACT</name>
<evidence type="ECO:0000256" key="2">
    <source>
        <dbReference type="ARBA" id="ARBA00023015"/>
    </source>
</evidence>
<sequence length="196" mass="23543">MNESIPEIEEETLLNGLRAGELNAFQTIYQHYWYPLFLVAFRKLKNKEVAEELVQDIFVKLWERRATVRIIHLRYYLFSAIRYAVIDHIRTQITQEQYNTYYRAFLVQEDATTEETILGNELLAILEDGLETLPEKSKEIFRLNYLDNWSVARIATHLHLSEKAVEYHLTKAVKFLRMHCKEHFIILLLYYIFYCE</sequence>